<accession>A0A9N8HEN1</accession>
<dbReference type="Proteomes" id="UP001153069">
    <property type="component" value="Unassembled WGS sequence"/>
</dbReference>
<dbReference type="OrthoDB" id="425749at2759"/>
<dbReference type="GO" id="GO:0045275">
    <property type="term" value="C:respiratory chain complex III"/>
    <property type="evidence" value="ECO:0007669"/>
    <property type="project" value="InterPro"/>
</dbReference>
<name>A0A9N8HEN1_9STRA</name>
<dbReference type="InterPro" id="IPR036544">
    <property type="entry name" value="QCR7_sf"/>
</dbReference>
<evidence type="ECO:0000313" key="9">
    <source>
        <dbReference type="EMBL" id="CAB9507568.1"/>
    </source>
</evidence>
<organism evidence="9 10">
    <name type="scientific">Seminavis robusta</name>
    <dbReference type="NCBI Taxonomy" id="568900"/>
    <lineage>
        <taxon>Eukaryota</taxon>
        <taxon>Sar</taxon>
        <taxon>Stramenopiles</taxon>
        <taxon>Ochrophyta</taxon>
        <taxon>Bacillariophyta</taxon>
        <taxon>Bacillariophyceae</taxon>
        <taxon>Bacillariophycidae</taxon>
        <taxon>Naviculales</taxon>
        <taxon>Naviculaceae</taxon>
        <taxon>Seminavis</taxon>
    </lineage>
</organism>
<dbReference type="EMBL" id="CAICTM010000310">
    <property type="protein sequence ID" value="CAB9507568.1"/>
    <property type="molecule type" value="Genomic_DNA"/>
</dbReference>
<keyword evidence="3" id="KW-0813">Transport</keyword>
<dbReference type="GO" id="GO:0006122">
    <property type="term" value="P:mitochondrial electron transport, ubiquinol to cytochrome c"/>
    <property type="evidence" value="ECO:0007669"/>
    <property type="project" value="InterPro"/>
</dbReference>
<protein>
    <recommendedName>
        <fullName evidence="11">Cytochrome b-c1 complex subunit 7</fullName>
    </recommendedName>
</protein>
<dbReference type="Pfam" id="PF02271">
    <property type="entry name" value="UCR_14kD"/>
    <property type="match status" value="1"/>
</dbReference>
<evidence type="ECO:0000256" key="4">
    <source>
        <dbReference type="ARBA" id="ARBA00022660"/>
    </source>
</evidence>
<comment type="caution">
    <text evidence="9">The sequence shown here is derived from an EMBL/GenBank/DDBJ whole genome shotgun (WGS) entry which is preliminary data.</text>
</comment>
<evidence type="ECO:0000313" key="10">
    <source>
        <dbReference type="Proteomes" id="UP001153069"/>
    </source>
</evidence>
<keyword evidence="6" id="KW-0249">Electron transport</keyword>
<evidence type="ECO:0000256" key="7">
    <source>
        <dbReference type="ARBA" id="ARBA00023128"/>
    </source>
</evidence>
<evidence type="ECO:0000256" key="5">
    <source>
        <dbReference type="ARBA" id="ARBA00022792"/>
    </source>
</evidence>
<gene>
    <name evidence="9" type="ORF">SEMRO_311_G114390.1</name>
</gene>
<keyword evidence="7" id="KW-0496">Mitochondrion</keyword>
<dbReference type="GO" id="GO:0005743">
    <property type="term" value="C:mitochondrial inner membrane"/>
    <property type="evidence" value="ECO:0007669"/>
    <property type="project" value="UniProtKB-SubCell"/>
</dbReference>
<keyword evidence="5" id="KW-0999">Mitochondrion inner membrane</keyword>
<evidence type="ECO:0000256" key="2">
    <source>
        <dbReference type="ARBA" id="ARBA00008554"/>
    </source>
</evidence>
<evidence type="ECO:0000256" key="6">
    <source>
        <dbReference type="ARBA" id="ARBA00022982"/>
    </source>
</evidence>
<dbReference type="PANTHER" id="PTHR12022:SF0">
    <property type="entry name" value="CYTOCHROME B-C1 COMPLEX SUBUNIT 7"/>
    <property type="match status" value="1"/>
</dbReference>
<sequence>MSMSVYHSIMKVVAPVYQRVVATELNKMGLRYEDLLNSSSPDIGEALELADPAVKQGRQRRLKRASDLSFKAKNLQEYAPGMKLEPFKEELWQDVLKIQARNEEIAQLNAHKL</sequence>
<evidence type="ECO:0000256" key="1">
    <source>
        <dbReference type="ARBA" id="ARBA00004443"/>
    </source>
</evidence>
<comment type="similarity">
    <text evidence="2">Belongs to the UQCRB/QCR7 family.</text>
</comment>
<reference evidence="9" key="1">
    <citation type="submission" date="2020-06" db="EMBL/GenBank/DDBJ databases">
        <authorList>
            <consortium name="Plant Systems Biology data submission"/>
        </authorList>
    </citation>
    <scope>NUCLEOTIDE SEQUENCE</scope>
    <source>
        <strain evidence="9">D6</strain>
    </source>
</reference>
<dbReference type="SUPFAM" id="SSF81524">
    <property type="entry name" value="14 kDa protein of cytochrome bc1 complex (Ubiquinol-cytochrome c reductase)"/>
    <property type="match status" value="1"/>
</dbReference>
<keyword evidence="8" id="KW-0472">Membrane</keyword>
<evidence type="ECO:0000256" key="3">
    <source>
        <dbReference type="ARBA" id="ARBA00022448"/>
    </source>
</evidence>
<proteinExistence type="inferred from homology"/>
<keyword evidence="4" id="KW-0679">Respiratory chain</keyword>
<dbReference type="InterPro" id="IPR003197">
    <property type="entry name" value="QCR7"/>
</dbReference>
<comment type="subcellular location">
    <subcellularLocation>
        <location evidence="1">Mitochondrion inner membrane</location>
        <topology evidence="1">Peripheral membrane protein</topology>
        <orientation evidence="1">Matrix side</orientation>
    </subcellularLocation>
</comment>
<dbReference type="Gene3D" id="1.10.1090.10">
    <property type="entry name" value="Cytochrome b-c1 complex subunit 7"/>
    <property type="match status" value="1"/>
</dbReference>
<dbReference type="PANTHER" id="PTHR12022">
    <property type="entry name" value="UBIQUINOL-CYTOCHROME C REDUCTASE COMPLEX 14 KD PROTEIN"/>
    <property type="match status" value="1"/>
</dbReference>
<evidence type="ECO:0008006" key="11">
    <source>
        <dbReference type="Google" id="ProtNLM"/>
    </source>
</evidence>
<keyword evidence="10" id="KW-1185">Reference proteome</keyword>
<dbReference type="AlphaFoldDB" id="A0A9N8HEN1"/>
<evidence type="ECO:0000256" key="8">
    <source>
        <dbReference type="ARBA" id="ARBA00023136"/>
    </source>
</evidence>